<feature type="non-terminal residue" evidence="3">
    <location>
        <position position="326"/>
    </location>
</feature>
<dbReference type="OrthoDB" id="9984614at2759"/>
<sequence>MHNDSDIVSKCLERLNGTLPSATIEPFLKSSLSQKFNGYNFERETFAARIGRSPSTDSIGGSNFSSDQGSVDSCNYSNHGSDSNSGSAPCSPEEPDRFSRAGTPQPMPPIPPSLQDDSQSEEDQSCQIGHHELEVKDNMCTESRTAVDDFCGGNERVHFSQQKCSDKTKNRTDPVTSPKEMKLFYLEQSSCSVPNSKYEPFQRAKSLSYVPSHEQTSDGSSSNSSNKTLGHSKTSVHSELAFPFVKQNSSQLNFPSCNSANQSNCSSTEIQQCNWVDCKTCVEGNAELVEHIRSQHVQTQMNKESFVCLWVGCKVYNRASCSLSWL</sequence>
<dbReference type="GO" id="GO:0006357">
    <property type="term" value="P:regulation of transcription by RNA polymerase II"/>
    <property type="evidence" value="ECO:0007669"/>
    <property type="project" value="TreeGrafter"/>
</dbReference>
<evidence type="ECO:0000313" key="3">
    <source>
        <dbReference type="EMBL" id="KFM60563.1"/>
    </source>
</evidence>
<dbReference type="PANTHER" id="PTHR46541">
    <property type="entry name" value="ZINC FINGER PROTEIN AEBP2"/>
    <property type="match status" value="1"/>
</dbReference>
<feature type="domain" description="C2H2-type" evidence="2">
    <location>
        <begin position="273"/>
        <end position="296"/>
    </location>
</feature>
<evidence type="ECO:0000256" key="1">
    <source>
        <dbReference type="SAM" id="MobiDB-lite"/>
    </source>
</evidence>
<organism evidence="3 4">
    <name type="scientific">Stegodyphus mimosarum</name>
    <name type="common">African social velvet spider</name>
    <dbReference type="NCBI Taxonomy" id="407821"/>
    <lineage>
        <taxon>Eukaryota</taxon>
        <taxon>Metazoa</taxon>
        <taxon>Ecdysozoa</taxon>
        <taxon>Arthropoda</taxon>
        <taxon>Chelicerata</taxon>
        <taxon>Arachnida</taxon>
        <taxon>Araneae</taxon>
        <taxon>Araneomorphae</taxon>
        <taxon>Entelegynae</taxon>
        <taxon>Eresoidea</taxon>
        <taxon>Eresidae</taxon>
        <taxon>Stegodyphus</taxon>
    </lineage>
</organism>
<reference evidence="3 4" key="1">
    <citation type="submission" date="2013-11" db="EMBL/GenBank/DDBJ databases">
        <title>Genome sequencing of Stegodyphus mimosarum.</title>
        <authorList>
            <person name="Bechsgaard J."/>
        </authorList>
    </citation>
    <scope>NUCLEOTIDE SEQUENCE [LARGE SCALE GENOMIC DNA]</scope>
</reference>
<dbReference type="InterPro" id="IPR013087">
    <property type="entry name" value="Znf_C2H2_type"/>
</dbReference>
<feature type="region of interest" description="Disordered" evidence="1">
    <location>
        <begin position="204"/>
        <end position="231"/>
    </location>
</feature>
<dbReference type="GO" id="GO:0035098">
    <property type="term" value="C:ESC/E(Z) complex"/>
    <property type="evidence" value="ECO:0007669"/>
    <property type="project" value="TreeGrafter"/>
</dbReference>
<dbReference type="InterPro" id="IPR052130">
    <property type="entry name" value="AEBP2/jing_C2H2-ZnF"/>
</dbReference>
<dbReference type="GO" id="GO:0008270">
    <property type="term" value="F:zinc ion binding"/>
    <property type="evidence" value="ECO:0007669"/>
    <property type="project" value="UniProtKB-KW"/>
</dbReference>
<accession>A0A087T624</accession>
<evidence type="ECO:0000259" key="2">
    <source>
        <dbReference type="PROSITE" id="PS00028"/>
    </source>
</evidence>
<feature type="compositionally biased region" description="Polar residues" evidence="1">
    <location>
        <begin position="53"/>
        <end position="88"/>
    </location>
</feature>
<dbReference type="EMBL" id="KK113596">
    <property type="protein sequence ID" value="KFM60563.1"/>
    <property type="molecule type" value="Genomic_DNA"/>
</dbReference>
<dbReference type="Gene3D" id="3.30.160.60">
    <property type="entry name" value="Classic Zinc Finger"/>
    <property type="match status" value="1"/>
</dbReference>
<proteinExistence type="predicted"/>
<dbReference type="AlphaFoldDB" id="A0A087T624"/>
<protein>
    <submittedName>
        <fullName evidence="3">Zinc finger protein jing</fullName>
    </submittedName>
</protein>
<dbReference type="STRING" id="407821.A0A087T624"/>
<feature type="region of interest" description="Disordered" evidence="1">
    <location>
        <begin position="52"/>
        <end position="125"/>
    </location>
</feature>
<gene>
    <name evidence="3" type="ORF">X975_03622</name>
</gene>
<dbReference type="PROSITE" id="PS00028">
    <property type="entry name" value="ZINC_FINGER_C2H2_1"/>
    <property type="match status" value="1"/>
</dbReference>
<dbReference type="Proteomes" id="UP000054359">
    <property type="component" value="Unassembled WGS sequence"/>
</dbReference>
<dbReference type="PANTHER" id="PTHR46541:SF1">
    <property type="entry name" value="ZINC FINGER PROTEIN AEBP2"/>
    <property type="match status" value="1"/>
</dbReference>
<evidence type="ECO:0000313" key="4">
    <source>
        <dbReference type="Proteomes" id="UP000054359"/>
    </source>
</evidence>
<name>A0A087T624_STEMI</name>
<keyword evidence="4" id="KW-1185">Reference proteome</keyword>